<evidence type="ECO:0000313" key="12">
    <source>
        <dbReference type="Proteomes" id="UP000217918"/>
    </source>
</evidence>
<dbReference type="GO" id="GO:0006508">
    <property type="term" value="P:proteolysis"/>
    <property type="evidence" value="ECO:0007669"/>
    <property type="project" value="UniProtKB-KW"/>
</dbReference>
<dbReference type="InterPro" id="IPR007422">
    <property type="entry name" value="Peptidase_Prp"/>
</dbReference>
<reference evidence="11" key="6">
    <citation type="submission" date="2022-11" db="EMBL/GenBank/DDBJ databases">
        <title>Whole genome sequence of Levilactobacillus brevis SMB091.</title>
        <authorList>
            <person name="Kim J.-M."/>
            <person name="Kim O.-C."/>
            <person name="Choi Y.H."/>
            <person name="Han N.S."/>
            <person name="Hurh B."/>
        </authorList>
    </citation>
    <scope>NUCLEOTIDE SEQUENCE</scope>
    <source>
        <strain evidence="11">SMB091</strain>
    </source>
</reference>
<keyword evidence="3" id="KW-0378">Hydrolase</keyword>
<dbReference type="GeneID" id="56992795"/>
<dbReference type="Proteomes" id="UP001164768">
    <property type="component" value="Chromosome"/>
</dbReference>
<reference evidence="7" key="5">
    <citation type="submission" date="2022-09" db="EMBL/GenBank/DDBJ databases">
        <title>Genome-inferred correspondence between phylogeny and metabolic traits in the wild Drosophila gut microbiome.</title>
        <authorList>
            <person name="Bueno E."/>
            <person name="Blow F."/>
            <person name="Douglas A.E."/>
        </authorList>
    </citation>
    <scope>NUCLEOTIDE SEQUENCE</scope>
    <source>
        <strain evidence="7">Dm-2019-70</strain>
    </source>
</reference>
<dbReference type="Proteomes" id="UP000676478">
    <property type="component" value="Unassembled WGS sequence"/>
</dbReference>
<evidence type="ECO:0000313" key="8">
    <source>
        <dbReference type="EMBL" id="PBQ23535.1"/>
    </source>
</evidence>
<evidence type="ECO:0000313" key="7">
    <source>
        <dbReference type="EMBL" id="MBS1009319.1"/>
    </source>
</evidence>
<keyword evidence="2 10" id="KW-0645">Protease</keyword>
<dbReference type="CDD" id="cd16332">
    <property type="entry name" value="Prp-like"/>
    <property type="match status" value="1"/>
</dbReference>
<dbReference type="EMBL" id="JAERKF010000001">
    <property type="protein sequence ID" value="MBS1009319.1"/>
    <property type="molecule type" value="Genomic_DNA"/>
</dbReference>
<keyword evidence="4" id="KW-0788">Thiol protease</keyword>
<dbReference type="GO" id="GO:0042254">
    <property type="term" value="P:ribosome biogenesis"/>
    <property type="evidence" value="ECO:0007669"/>
    <property type="project" value="UniProtKB-KW"/>
</dbReference>
<dbReference type="PANTHER" id="PTHR39178">
    <property type="entry name" value="HYPOTHETICAL RIBOSOME-ASSOCIATED PROTEIN"/>
    <property type="match status" value="1"/>
</dbReference>
<accession>A0A0C1QAZ2</accession>
<dbReference type="Proteomes" id="UP000307074">
    <property type="component" value="Chromosome"/>
</dbReference>
<dbReference type="OrthoDB" id="48998at2"/>
<organism evidence="10 14">
    <name type="scientific">Levilactobacillus brevis</name>
    <name type="common">Lactobacillus brevis</name>
    <dbReference type="NCBI Taxonomy" id="1580"/>
    <lineage>
        <taxon>Bacteria</taxon>
        <taxon>Bacillati</taxon>
        <taxon>Bacillota</taxon>
        <taxon>Bacilli</taxon>
        <taxon>Lactobacillales</taxon>
        <taxon>Lactobacillaceae</taxon>
        <taxon>Levilactobacillus</taxon>
    </lineage>
</organism>
<evidence type="ECO:0000256" key="4">
    <source>
        <dbReference type="ARBA" id="ARBA00022807"/>
    </source>
</evidence>
<evidence type="ECO:0000313" key="11">
    <source>
        <dbReference type="EMBL" id="WAD01855.1"/>
    </source>
</evidence>
<dbReference type="OMA" id="FYFEFPE"/>
<dbReference type="AlphaFoldDB" id="A0A0C1QAZ2"/>
<dbReference type="EMBL" id="NVYO01000001">
    <property type="protein sequence ID" value="PBQ23535.1"/>
    <property type="molecule type" value="Genomic_DNA"/>
</dbReference>
<proteinExistence type="inferred from homology"/>
<dbReference type="GO" id="GO:0008234">
    <property type="term" value="F:cysteine-type peptidase activity"/>
    <property type="evidence" value="ECO:0007669"/>
    <property type="project" value="UniProtKB-KW"/>
</dbReference>
<evidence type="ECO:0000313" key="9">
    <source>
        <dbReference type="EMBL" id="QCZ53404.1"/>
    </source>
</evidence>
<evidence type="ECO:0000256" key="2">
    <source>
        <dbReference type="ARBA" id="ARBA00022670"/>
    </source>
</evidence>
<evidence type="ECO:0000256" key="5">
    <source>
        <dbReference type="ARBA" id="ARBA00044503"/>
    </source>
</evidence>
<dbReference type="SUPFAM" id="SSF118010">
    <property type="entry name" value="TM1457-like"/>
    <property type="match status" value="1"/>
</dbReference>
<reference evidence="9 13" key="3">
    <citation type="submission" date="2018-07" db="EMBL/GenBank/DDBJ databases">
        <authorList>
            <person name="Feyereisen M."/>
        </authorList>
    </citation>
    <scope>NUCLEOTIDE SEQUENCE [LARGE SCALE GENOMIC DNA]</scope>
    <source>
        <strain evidence="9 13">UCCLBBS449</strain>
    </source>
</reference>
<reference evidence="10" key="2">
    <citation type="submission" date="2018-05" db="EMBL/GenBank/DDBJ databases">
        <title>Genome Comparison of Lactic Acid Bacteria Isolated from non-Wheat Sourdough.</title>
        <authorList>
            <person name="Rice T."/>
            <person name="Axel C."/>
            <person name="Lynch K.M."/>
            <person name="Benz C."/>
            <person name="Arendt E.K."/>
            <person name="Coffey A."/>
        </authorList>
    </citation>
    <scope>NUCLEOTIDE SEQUENCE</scope>
    <source>
        <strain evidence="10">TR055</strain>
    </source>
</reference>
<reference evidence="7" key="4">
    <citation type="submission" date="2020-12" db="EMBL/GenBank/DDBJ databases">
        <authorList>
            <person name="Mcmullen J.G."/>
        </authorList>
    </citation>
    <scope>NUCLEOTIDE SEQUENCE</scope>
    <source>
        <strain evidence="7">Dm-2019-70</strain>
    </source>
</reference>
<keyword evidence="9" id="KW-0687">Ribonucleoprotein</keyword>
<dbReference type="InterPro" id="IPR036764">
    <property type="entry name" value="Peptidase_Prp_sf"/>
</dbReference>
<keyword evidence="9" id="KW-0689">Ribosomal protein</keyword>
<dbReference type="GO" id="GO:0005840">
    <property type="term" value="C:ribosome"/>
    <property type="evidence" value="ECO:0007669"/>
    <property type="project" value="UniProtKB-KW"/>
</dbReference>
<evidence type="ECO:0000256" key="1">
    <source>
        <dbReference type="ARBA" id="ARBA00022517"/>
    </source>
</evidence>
<gene>
    <name evidence="8" type="ORF">CNR29_05735</name>
    <name evidence="10" type="ORF">DIS17_07465</name>
    <name evidence="7" type="ORF">JK167_00550</name>
    <name evidence="11" type="ORF">ORR04_01235</name>
    <name evidence="9" type="ORF">UCCLBBS449_1460</name>
</gene>
<evidence type="ECO:0000313" key="13">
    <source>
        <dbReference type="Proteomes" id="UP000307074"/>
    </source>
</evidence>
<dbReference type="Pfam" id="PF04327">
    <property type="entry name" value="Peptidase_Prp"/>
    <property type="match status" value="1"/>
</dbReference>
<dbReference type="RefSeq" id="WP_011667707.1">
    <property type="nucleotide sequence ID" value="NZ_BBOW01000068.1"/>
</dbReference>
<evidence type="ECO:0000256" key="3">
    <source>
        <dbReference type="ARBA" id="ARBA00022801"/>
    </source>
</evidence>
<sequence length="112" mass="12175">MIHATFHHGTNRIDSFQITGHADSGEYGQDIVCAAVSVLAITTVNGLQRIAQIPVQVDNHDQEGGFLEVHLPPKLEATAELKGQTLLQSFADGLRDVANNYADFVEFAETNN</sequence>
<dbReference type="PANTHER" id="PTHR39178:SF1">
    <property type="entry name" value="RIBOSOMAL-PROCESSING CYSTEINE PROTEASE PRP"/>
    <property type="match status" value="1"/>
</dbReference>
<dbReference type="EMBL" id="QFDK01000007">
    <property type="protein sequence ID" value="TOZ04012.1"/>
    <property type="molecule type" value="Genomic_DNA"/>
</dbReference>
<evidence type="ECO:0000313" key="14">
    <source>
        <dbReference type="Proteomes" id="UP000785759"/>
    </source>
</evidence>
<comment type="similarity">
    <text evidence="5">Belongs to the Prp family.</text>
</comment>
<dbReference type="EMBL" id="CP113117">
    <property type="protein sequence ID" value="WAD01855.1"/>
    <property type="molecule type" value="Genomic_DNA"/>
</dbReference>
<dbReference type="Proteomes" id="UP000217918">
    <property type="component" value="Unassembled WGS sequence"/>
</dbReference>
<evidence type="ECO:0000313" key="10">
    <source>
        <dbReference type="EMBL" id="TOZ04012.1"/>
    </source>
</evidence>
<keyword evidence="1" id="KW-0690">Ribosome biogenesis</keyword>
<name>A0A0C1QAZ2_LEVBR</name>
<evidence type="ECO:0000256" key="6">
    <source>
        <dbReference type="ARBA" id="ARBA00044538"/>
    </source>
</evidence>
<dbReference type="Gene3D" id="3.30.70.1490">
    <property type="entry name" value="Cysteine protease Prp"/>
    <property type="match status" value="1"/>
</dbReference>
<reference evidence="8 12" key="1">
    <citation type="submission" date="2017-09" db="EMBL/GenBank/DDBJ databases">
        <title>Genome sequence of Lactobacillus brevis D7.</title>
        <authorList>
            <person name="Kwon M.-S."/>
            <person name="Lim S.K."/>
            <person name="Choi H.-J."/>
        </authorList>
    </citation>
    <scope>NUCLEOTIDE SEQUENCE [LARGE SCALE GENOMIC DNA]</scope>
    <source>
        <strain evidence="8 12">D7</strain>
    </source>
</reference>
<dbReference type="Proteomes" id="UP000785759">
    <property type="component" value="Unassembled WGS sequence"/>
</dbReference>
<protein>
    <recommendedName>
        <fullName evidence="6">Ribosomal processing cysteine protease Prp</fullName>
    </recommendedName>
</protein>
<dbReference type="EMBL" id="CP031198">
    <property type="protein sequence ID" value="QCZ53404.1"/>
    <property type="molecule type" value="Genomic_DNA"/>
</dbReference>